<sequence length="199" mass="23134">MTKLNMEPEIVAGIILGDGITKLYYSNQQLRAEGIASVLKVAQKNRLSAVEIGKYIINLHEVWAVQDFTVDGKVIVINENNMLPPISKETMQKKDDTGLYLTIRDLIDMMSQSDLNDDQYNLVELLDAGIDETEQRFIDYRFDKECAVNILNTFIDEFELHHLFEKFIDELKQRQQQYGGTIKEIFGDLDRFMKINYER</sequence>
<proteinExistence type="predicted"/>
<accession>A0A285SX34</accession>
<reference evidence="2" key="1">
    <citation type="submission" date="2017-08" db="EMBL/GenBank/DDBJ databases">
        <authorList>
            <person name="Varghese N."/>
            <person name="Submissions S."/>
        </authorList>
    </citation>
    <scope>NUCLEOTIDE SEQUENCE [LARGE SCALE GENOMIC DNA]</scope>
    <source>
        <strain evidence="2">JC22</strain>
    </source>
</reference>
<keyword evidence="2" id="KW-1185">Reference proteome</keyword>
<gene>
    <name evidence="1" type="ORF">SAMN05880501_10773</name>
</gene>
<dbReference type="AlphaFoldDB" id="A0A285SX34"/>
<name>A0A285SX34_9BACL</name>
<protein>
    <submittedName>
        <fullName evidence="1">Uncharacterized protein</fullName>
    </submittedName>
</protein>
<dbReference type="RefSeq" id="WP_097073809.1">
    <property type="nucleotide sequence ID" value="NZ_OBMQ01000007.1"/>
</dbReference>
<dbReference type="Proteomes" id="UP000219636">
    <property type="component" value="Unassembled WGS sequence"/>
</dbReference>
<evidence type="ECO:0000313" key="2">
    <source>
        <dbReference type="Proteomes" id="UP000219636"/>
    </source>
</evidence>
<evidence type="ECO:0000313" key="1">
    <source>
        <dbReference type="EMBL" id="SOC12912.1"/>
    </source>
</evidence>
<dbReference type="EMBL" id="OBMQ01000007">
    <property type="protein sequence ID" value="SOC12912.1"/>
    <property type="molecule type" value="Genomic_DNA"/>
</dbReference>
<organism evidence="1 2">
    <name type="scientific">Ureibacillus xyleni</name>
    <dbReference type="NCBI Taxonomy" id="614648"/>
    <lineage>
        <taxon>Bacteria</taxon>
        <taxon>Bacillati</taxon>
        <taxon>Bacillota</taxon>
        <taxon>Bacilli</taxon>
        <taxon>Bacillales</taxon>
        <taxon>Caryophanaceae</taxon>
        <taxon>Ureibacillus</taxon>
    </lineage>
</organism>